<evidence type="ECO:0000256" key="1">
    <source>
        <dbReference type="SAM" id="SignalP"/>
    </source>
</evidence>
<dbReference type="Pfam" id="PF00135">
    <property type="entry name" value="COesterase"/>
    <property type="match status" value="1"/>
</dbReference>
<reference evidence="3" key="2">
    <citation type="journal article" date="2023" name="IMA Fungus">
        <title>Comparative genomic study of the Penicillium genus elucidates a diverse pangenome and 15 lateral gene transfer events.</title>
        <authorList>
            <person name="Petersen C."/>
            <person name="Sorensen T."/>
            <person name="Nielsen M.R."/>
            <person name="Sondergaard T.E."/>
            <person name="Sorensen J.L."/>
            <person name="Fitzpatrick D.A."/>
            <person name="Frisvad J.C."/>
            <person name="Nielsen K.L."/>
        </authorList>
    </citation>
    <scope>NUCLEOTIDE SEQUENCE</scope>
    <source>
        <strain evidence="3">IBT 26290</strain>
    </source>
</reference>
<dbReference type="InterPro" id="IPR050309">
    <property type="entry name" value="Type-B_Carboxylest/Lipase"/>
</dbReference>
<dbReference type="EMBL" id="JAPQKN010000008">
    <property type="protein sequence ID" value="KAJ5150869.1"/>
    <property type="molecule type" value="Genomic_DNA"/>
</dbReference>
<dbReference type="OrthoDB" id="408631at2759"/>
<dbReference type="SUPFAM" id="SSF53474">
    <property type="entry name" value="alpha/beta-Hydrolases"/>
    <property type="match status" value="1"/>
</dbReference>
<feature type="chain" id="PRO_5040867514" description="Carboxylesterase type B domain-containing protein" evidence="1">
    <location>
        <begin position="26"/>
        <end position="559"/>
    </location>
</feature>
<protein>
    <recommendedName>
        <fullName evidence="2">Carboxylesterase type B domain-containing protein</fullName>
    </recommendedName>
</protein>
<reference evidence="3" key="1">
    <citation type="submission" date="2022-11" db="EMBL/GenBank/DDBJ databases">
        <authorList>
            <person name="Petersen C."/>
        </authorList>
    </citation>
    <scope>NUCLEOTIDE SEQUENCE</scope>
    <source>
        <strain evidence="3">IBT 26290</strain>
    </source>
</reference>
<dbReference type="Gene3D" id="3.40.50.1820">
    <property type="entry name" value="alpha/beta hydrolase"/>
    <property type="match status" value="2"/>
</dbReference>
<keyword evidence="1" id="KW-0732">Signal</keyword>
<name>A0A9W9HNG9_9EURO</name>
<dbReference type="PANTHER" id="PTHR11559">
    <property type="entry name" value="CARBOXYLESTERASE"/>
    <property type="match status" value="1"/>
</dbReference>
<feature type="signal peptide" evidence="1">
    <location>
        <begin position="1"/>
        <end position="25"/>
    </location>
</feature>
<comment type="caution">
    <text evidence="3">The sequence shown here is derived from an EMBL/GenBank/DDBJ whole genome shotgun (WGS) entry which is preliminary data.</text>
</comment>
<sequence length="559" mass="61796">MSVVFSNVTMRKIFTFGVLVAATTAVPVVDKPHPPYLGDLRWEASRTPSNWSNLSVETRTGTFIGSFNESYPNVRQFLRVPFAQVRVPSEKEEVCPLYNRLSLSQPPVGDLRWMPPQKVPPSRKRYDATMYGPVCPQYVQSQDSFWKDYEPASSVLNLGENRTQGSVAWSSAEDCLSIAIWTPANVSKASKLPVALFATGGAGLEGGITIPAHLPTQWVSRSQEHIAITMNYRVNIFGNPKSRALPETSLSLLDMRAAVEWVYENIEAFGGDPDNIFLWGQSQGGALTHIYTLAFPDNPLVASYGIISQEPGTTLDLSTTSDPYRDFDIVAKALGCNYGDDAEAELNCMRMLSWVQIEEYINRYTGTPPISFMAYIPDERYIFANETLLYLEGKVAKGPAIRSFAAREIAVDNNITSSQADARQWACLAASDTALRFSHGLPTYRYFWAGNFSNISPVPWLGAFHYSDLVMIFGTYVKSVGEISQLEIDTSNTMQDFLLAFVKDPSTVSQVVGWPLFNPNEPNGGLIVEFGKDVPAKNITGHYVDGGCYDSSIAFKVDG</sequence>
<dbReference type="GO" id="GO:0072330">
    <property type="term" value="P:monocarboxylic acid biosynthetic process"/>
    <property type="evidence" value="ECO:0007669"/>
    <property type="project" value="UniProtKB-ARBA"/>
</dbReference>
<dbReference type="GO" id="GO:0017000">
    <property type="term" value="P:antibiotic biosynthetic process"/>
    <property type="evidence" value="ECO:0007669"/>
    <property type="project" value="UniProtKB-ARBA"/>
</dbReference>
<evidence type="ECO:0000313" key="4">
    <source>
        <dbReference type="Proteomes" id="UP001149163"/>
    </source>
</evidence>
<gene>
    <name evidence="3" type="ORF">N7482_010121</name>
</gene>
<dbReference type="InterPro" id="IPR002018">
    <property type="entry name" value="CarbesteraseB"/>
</dbReference>
<evidence type="ECO:0000259" key="2">
    <source>
        <dbReference type="Pfam" id="PF00135"/>
    </source>
</evidence>
<dbReference type="RefSeq" id="XP_056538202.1">
    <property type="nucleotide sequence ID" value="XM_056692245.1"/>
</dbReference>
<feature type="domain" description="Carboxylesterase type B" evidence="2">
    <location>
        <begin position="105"/>
        <end position="404"/>
    </location>
</feature>
<organism evidence="3 4">
    <name type="scientific">Penicillium canariense</name>
    <dbReference type="NCBI Taxonomy" id="189055"/>
    <lineage>
        <taxon>Eukaryota</taxon>
        <taxon>Fungi</taxon>
        <taxon>Dikarya</taxon>
        <taxon>Ascomycota</taxon>
        <taxon>Pezizomycotina</taxon>
        <taxon>Eurotiomycetes</taxon>
        <taxon>Eurotiomycetidae</taxon>
        <taxon>Eurotiales</taxon>
        <taxon>Aspergillaceae</taxon>
        <taxon>Penicillium</taxon>
    </lineage>
</organism>
<proteinExistence type="predicted"/>
<dbReference type="GeneID" id="81431421"/>
<keyword evidence="4" id="KW-1185">Reference proteome</keyword>
<dbReference type="InterPro" id="IPR029058">
    <property type="entry name" value="AB_hydrolase_fold"/>
</dbReference>
<evidence type="ECO:0000313" key="3">
    <source>
        <dbReference type="EMBL" id="KAJ5150869.1"/>
    </source>
</evidence>
<dbReference type="Proteomes" id="UP001149163">
    <property type="component" value="Unassembled WGS sequence"/>
</dbReference>
<dbReference type="AlphaFoldDB" id="A0A9W9HNG9"/>
<accession>A0A9W9HNG9</accession>